<feature type="transmembrane region" description="Helical" evidence="15">
    <location>
        <begin position="7"/>
        <end position="30"/>
    </location>
</feature>
<evidence type="ECO:0000256" key="7">
    <source>
        <dbReference type="ARBA" id="ARBA00022679"/>
    </source>
</evidence>
<keyword evidence="7" id="KW-0808">Transferase</keyword>
<dbReference type="Proteomes" id="UP000677265">
    <property type="component" value="Unassembled WGS sequence"/>
</dbReference>
<feature type="domain" description="HAMP" evidence="17">
    <location>
        <begin position="177"/>
        <end position="231"/>
    </location>
</feature>
<evidence type="ECO:0000256" key="6">
    <source>
        <dbReference type="ARBA" id="ARBA00022553"/>
    </source>
</evidence>
<dbReference type="Pfam" id="PF00512">
    <property type="entry name" value="HisKA"/>
    <property type="match status" value="1"/>
</dbReference>
<evidence type="ECO:0000256" key="10">
    <source>
        <dbReference type="ARBA" id="ARBA00022777"/>
    </source>
</evidence>
<dbReference type="RefSeq" id="WP_213143849.1">
    <property type="nucleotide sequence ID" value="NZ_JAGYPE020000006.1"/>
</dbReference>
<dbReference type="InterPro" id="IPR050398">
    <property type="entry name" value="HssS/ArlS-like"/>
</dbReference>
<evidence type="ECO:0000256" key="8">
    <source>
        <dbReference type="ARBA" id="ARBA00022692"/>
    </source>
</evidence>
<dbReference type="Pfam" id="PF00672">
    <property type="entry name" value="HAMP"/>
    <property type="match status" value="1"/>
</dbReference>
<comment type="subcellular location">
    <subcellularLocation>
        <location evidence="2">Cell membrane</location>
        <topology evidence="2">Multi-pass membrane protein</topology>
    </subcellularLocation>
</comment>
<dbReference type="PROSITE" id="PS50885">
    <property type="entry name" value="HAMP"/>
    <property type="match status" value="1"/>
</dbReference>
<feature type="domain" description="Histidine kinase" evidence="16">
    <location>
        <begin position="239"/>
        <end position="451"/>
    </location>
</feature>
<dbReference type="CDD" id="cd00082">
    <property type="entry name" value="HisKA"/>
    <property type="match status" value="1"/>
</dbReference>
<dbReference type="CDD" id="cd06225">
    <property type="entry name" value="HAMP"/>
    <property type="match status" value="1"/>
</dbReference>
<evidence type="ECO:0000256" key="12">
    <source>
        <dbReference type="ARBA" id="ARBA00022989"/>
    </source>
</evidence>
<dbReference type="CDD" id="cd00075">
    <property type="entry name" value="HATPase"/>
    <property type="match status" value="1"/>
</dbReference>
<dbReference type="PRINTS" id="PR00344">
    <property type="entry name" value="BCTRLSENSOR"/>
</dbReference>
<dbReference type="InterPro" id="IPR003660">
    <property type="entry name" value="HAMP_dom"/>
</dbReference>
<comment type="catalytic activity">
    <reaction evidence="1">
        <text>ATP + protein L-histidine = ADP + protein N-phospho-L-histidine.</text>
        <dbReference type="EC" id="2.7.13.3"/>
    </reaction>
</comment>
<dbReference type="InterPro" id="IPR005467">
    <property type="entry name" value="His_kinase_dom"/>
</dbReference>
<dbReference type="SMART" id="SM00388">
    <property type="entry name" value="HisKA"/>
    <property type="match status" value="1"/>
</dbReference>
<dbReference type="InterPro" id="IPR036097">
    <property type="entry name" value="HisK_dim/P_sf"/>
</dbReference>
<dbReference type="FunFam" id="1.10.287.130:FF:000001">
    <property type="entry name" value="Two-component sensor histidine kinase"/>
    <property type="match status" value="1"/>
</dbReference>
<comment type="caution">
    <text evidence="18">The sequence shown here is derived from an EMBL/GenBank/DDBJ whole genome shotgun (WGS) entry which is preliminary data.</text>
</comment>
<dbReference type="InterPro" id="IPR003594">
    <property type="entry name" value="HATPase_dom"/>
</dbReference>
<evidence type="ECO:0000256" key="13">
    <source>
        <dbReference type="ARBA" id="ARBA00023012"/>
    </source>
</evidence>
<keyword evidence="12 15" id="KW-1133">Transmembrane helix</keyword>
<keyword evidence="11" id="KW-0067">ATP-binding</keyword>
<dbReference type="InterPro" id="IPR003661">
    <property type="entry name" value="HisK_dim/P_dom"/>
</dbReference>
<keyword evidence="14 15" id="KW-0472">Membrane</keyword>
<dbReference type="Gene3D" id="1.10.287.130">
    <property type="match status" value="1"/>
</dbReference>
<keyword evidence="10 18" id="KW-0418">Kinase</keyword>
<dbReference type="AlphaFoldDB" id="A0A942T0V5"/>
<evidence type="ECO:0000259" key="17">
    <source>
        <dbReference type="PROSITE" id="PS50885"/>
    </source>
</evidence>
<dbReference type="GO" id="GO:0005886">
    <property type="term" value="C:plasma membrane"/>
    <property type="evidence" value="ECO:0007669"/>
    <property type="project" value="UniProtKB-SubCell"/>
</dbReference>
<dbReference type="Gene3D" id="6.10.340.10">
    <property type="match status" value="1"/>
</dbReference>
<evidence type="ECO:0000256" key="4">
    <source>
        <dbReference type="ARBA" id="ARBA00015735"/>
    </source>
</evidence>
<dbReference type="SMART" id="SM00304">
    <property type="entry name" value="HAMP"/>
    <property type="match status" value="1"/>
</dbReference>
<dbReference type="PANTHER" id="PTHR45528:SF12">
    <property type="entry name" value="SENSOR HISTIDINE KINASE ARSS"/>
    <property type="match status" value="1"/>
</dbReference>
<evidence type="ECO:0000256" key="15">
    <source>
        <dbReference type="SAM" id="Phobius"/>
    </source>
</evidence>
<evidence type="ECO:0000256" key="3">
    <source>
        <dbReference type="ARBA" id="ARBA00012438"/>
    </source>
</evidence>
<gene>
    <name evidence="19" type="ORF">KHB02_005640</name>
    <name evidence="18" type="ORF">KHB02_21235</name>
</gene>
<sequence>MKIQTKIIFTSTIWLLILLVLANSSIFFIFKKTMTDHAIERIQTESSNIIEGVKQANPSSVNFANLLRAYLPPNGMIRILPPKGKPILVVMKNNFKLQDLPYSYKAGEHMAVERVDQHLYAVGKTPMIWTHGDIVSLEVIEPLTDVEHSLSILQVILVVASLVILIPTIIGGRILSQIILGPIKALIQTMEEIQESRTFKKISRDRPSKDELDQMANTFNNMMELLERSYKKQEQFVSDASHELKTPLTVIESYASMLKRWGMERPDILEEAIDAIHSESIRMKQLTGQMLLLAKGDTQWELKIEKIDVADICRETAKYLQQAFERKISIHLNTDHPLMMADGKKIKQLLYILVDNAIKYSEKPIDISISRSNHSLLLAITDYGIGIPKDELARVYERFFRVDKARSRDTGGSGLGLPIAKKIVAAHNGEIHIDSEEGKGTTVTLKFPLHFSNDSKVSLIED</sequence>
<evidence type="ECO:0000256" key="5">
    <source>
        <dbReference type="ARBA" id="ARBA00022475"/>
    </source>
</evidence>
<evidence type="ECO:0000256" key="11">
    <source>
        <dbReference type="ARBA" id="ARBA00022840"/>
    </source>
</evidence>
<dbReference type="SUPFAM" id="SSF158472">
    <property type="entry name" value="HAMP domain-like"/>
    <property type="match status" value="1"/>
</dbReference>
<proteinExistence type="predicted"/>
<dbReference type="PROSITE" id="PS50109">
    <property type="entry name" value="HIS_KIN"/>
    <property type="match status" value="1"/>
</dbReference>
<keyword evidence="13" id="KW-0902">Two-component regulatory system</keyword>
<dbReference type="Pfam" id="PF18719">
    <property type="entry name" value="ArlS_N"/>
    <property type="match status" value="1"/>
</dbReference>
<dbReference type="EMBL" id="JAGYPE020000006">
    <property type="protein sequence ID" value="MCH6265005.1"/>
    <property type="molecule type" value="Genomic_DNA"/>
</dbReference>
<keyword evidence="8 15" id="KW-0812">Transmembrane</keyword>
<dbReference type="PANTHER" id="PTHR45528">
    <property type="entry name" value="SENSOR HISTIDINE KINASE CPXA"/>
    <property type="match status" value="1"/>
</dbReference>
<dbReference type="Pfam" id="PF02518">
    <property type="entry name" value="HATPase_c"/>
    <property type="match status" value="1"/>
</dbReference>
<protein>
    <recommendedName>
        <fullName evidence="4">Signal transduction histidine-protein kinase ArlS</fullName>
        <ecNumber evidence="3">2.7.13.3</ecNumber>
    </recommendedName>
</protein>
<reference evidence="18" key="1">
    <citation type="submission" date="2021-05" db="EMBL/GenBank/DDBJ databases">
        <title>Novel Bacillus species.</title>
        <authorList>
            <person name="Liu G."/>
        </authorList>
    </citation>
    <scope>NUCLEOTIDE SEQUENCE</scope>
    <source>
        <strain evidence="18 20">FJAT-50051</strain>
    </source>
</reference>
<dbReference type="FunFam" id="3.30.565.10:FF:000006">
    <property type="entry name" value="Sensor histidine kinase WalK"/>
    <property type="match status" value="1"/>
</dbReference>
<dbReference type="SMART" id="SM00387">
    <property type="entry name" value="HATPase_c"/>
    <property type="match status" value="1"/>
</dbReference>
<dbReference type="Gene3D" id="3.30.565.10">
    <property type="entry name" value="Histidine kinase-like ATPase, C-terminal domain"/>
    <property type="match status" value="1"/>
</dbReference>
<dbReference type="InterPro" id="IPR041610">
    <property type="entry name" value="ArlS_N"/>
</dbReference>
<dbReference type="EC" id="2.7.13.3" evidence="3"/>
<dbReference type="GO" id="GO:0005524">
    <property type="term" value="F:ATP binding"/>
    <property type="evidence" value="ECO:0007669"/>
    <property type="project" value="UniProtKB-KW"/>
</dbReference>
<dbReference type="EMBL" id="JAGYPE010000004">
    <property type="protein sequence ID" value="MBS4183919.1"/>
    <property type="molecule type" value="Genomic_DNA"/>
</dbReference>
<dbReference type="InterPro" id="IPR004358">
    <property type="entry name" value="Sig_transdc_His_kin-like_C"/>
</dbReference>
<evidence type="ECO:0000256" key="1">
    <source>
        <dbReference type="ARBA" id="ARBA00000085"/>
    </source>
</evidence>
<keyword evidence="5" id="KW-1003">Cell membrane</keyword>
<accession>A0A942T0V5</accession>
<evidence type="ECO:0000313" key="19">
    <source>
        <dbReference type="EMBL" id="MCH6265005.1"/>
    </source>
</evidence>
<evidence type="ECO:0000313" key="20">
    <source>
        <dbReference type="Proteomes" id="UP000677265"/>
    </source>
</evidence>
<dbReference type="GO" id="GO:0000155">
    <property type="term" value="F:phosphorelay sensor kinase activity"/>
    <property type="evidence" value="ECO:0007669"/>
    <property type="project" value="InterPro"/>
</dbReference>
<evidence type="ECO:0000256" key="14">
    <source>
        <dbReference type="ARBA" id="ARBA00023136"/>
    </source>
</evidence>
<dbReference type="SUPFAM" id="SSF47384">
    <property type="entry name" value="Homodimeric domain of signal transducing histidine kinase"/>
    <property type="match status" value="1"/>
</dbReference>
<evidence type="ECO:0000256" key="9">
    <source>
        <dbReference type="ARBA" id="ARBA00022741"/>
    </source>
</evidence>
<keyword evidence="9" id="KW-0547">Nucleotide-binding</keyword>
<evidence type="ECO:0000313" key="18">
    <source>
        <dbReference type="EMBL" id="MBS4183919.1"/>
    </source>
</evidence>
<keyword evidence="6" id="KW-0597">Phosphoprotein</keyword>
<evidence type="ECO:0000256" key="2">
    <source>
        <dbReference type="ARBA" id="ARBA00004651"/>
    </source>
</evidence>
<name>A0A942T0V5_9BACI</name>
<keyword evidence="20" id="KW-1185">Reference proteome</keyword>
<dbReference type="InterPro" id="IPR036890">
    <property type="entry name" value="HATPase_C_sf"/>
</dbReference>
<evidence type="ECO:0000259" key="16">
    <source>
        <dbReference type="PROSITE" id="PS50109"/>
    </source>
</evidence>
<organism evidence="18">
    <name type="scientific">Neobacillus citreus</name>
    <dbReference type="NCBI Taxonomy" id="2833578"/>
    <lineage>
        <taxon>Bacteria</taxon>
        <taxon>Bacillati</taxon>
        <taxon>Bacillota</taxon>
        <taxon>Bacilli</taxon>
        <taxon>Bacillales</taxon>
        <taxon>Bacillaceae</taxon>
        <taxon>Neobacillus</taxon>
    </lineage>
</organism>
<dbReference type="SUPFAM" id="SSF55874">
    <property type="entry name" value="ATPase domain of HSP90 chaperone/DNA topoisomerase II/histidine kinase"/>
    <property type="match status" value="1"/>
</dbReference>